<accession>A0ABW3WVI0</accession>
<evidence type="ECO:0000313" key="2">
    <source>
        <dbReference type="Proteomes" id="UP001597176"/>
    </source>
</evidence>
<dbReference type="Proteomes" id="UP001597176">
    <property type="component" value="Unassembled WGS sequence"/>
</dbReference>
<keyword evidence="2" id="KW-1185">Reference proteome</keyword>
<reference evidence="2" key="1">
    <citation type="journal article" date="2019" name="Int. J. Syst. Evol. Microbiol.">
        <title>The Global Catalogue of Microorganisms (GCM) 10K type strain sequencing project: providing services to taxonomists for standard genome sequencing and annotation.</title>
        <authorList>
            <consortium name="The Broad Institute Genomics Platform"/>
            <consortium name="The Broad Institute Genome Sequencing Center for Infectious Disease"/>
            <person name="Wu L."/>
            <person name="Ma J."/>
        </authorList>
    </citation>
    <scope>NUCLEOTIDE SEQUENCE [LARGE SCALE GENOMIC DNA]</scope>
    <source>
        <strain evidence="2">CCUG 56108</strain>
    </source>
</reference>
<dbReference type="EMBL" id="JBHTND010000003">
    <property type="protein sequence ID" value="MFD1300641.1"/>
    <property type="molecule type" value="Genomic_DNA"/>
</dbReference>
<evidence type="ECO:0000313" key="1">
    <source>
        <dbReference type="EMBL" id="MFD1300641.1"/>
    </source>
</evidence>
<organism evidence="1 2">
    <name type="scientific">Methylobacterium marchantiae</name>
    <dbReference type="NCBI Taxonomy" id="600331"/>
    <lineage>
        <taxon>Bacteria</taxon>
        <taxon>Pseudomonadati</taxon>
        <taxon>Pseudomonadota</taxon>
        <taxon>Alphaproteobacteria</taxon>
        <taxon>Hyphomicrobiales</taxon>
        <taxon>Methylobacteriaceae</taxon>
        <taxon>Methylobacterium</taxon>
    </lineage>
</organism>
<name>A0ABW3WVI0_9HYPH</name>
<comment type="caution">
    <text evidence="1">The sequence shown here is derived from an EMBL/GenBank/DDBJ whole genome shotgun (WGS) entry which is preliminary data.</text>
</comment>
<gene>
    <name evidence="1" type="ORF">ACFQ4G_03455</name>
</gene>
<dbReference type="SUPFAM" id="SSF141371">
    <property type="entry name" value="PilZ domain-like"/>
    <property type="match status" value="1"/>
</dbReference>
<sequence>MLERRIDERRRKDEAGLIAIDEHTTIPCIVYDISTSGVRLTLPETALVPDTFILHSACMEGMEVCRVVWRGEETIGATFGTPALT</sequence>
<dbReference type="RefSeq" id="WP_238203503.1">
    <property type="nucleotide sequence ID" value="NZ_JBHTND010000003.1"/>
</dbReference>
<protein>
    <submittedName>
        <fullName evidence="1">PilZ domain-containing protein</fullName>
    </submittedName>
</protein>
<proteinExistence type="predicted"/>